<organism evidence="1">
    <name type="scientific">Pseudo-nitzschia australis</name>
    <dbReference type="NCBI Taxonomy" id="44445"/>
    <lineage>
        <taxon>Eukaryota</taxon>
        <taxon>Sar</taxon>
        <taxon>Stramenopiles</taxon>
        <taxon>Ochrophyta</taxon>
        <taxon>Bacillariophyta</taxon>
        <taxon>Bacillariophyceae</taxon>
        <taxon>Bacillariophycidae</taxon>
        <taxon>Bacillariales</taxon>
        <taxon>Bacillariaceae</taxon>
        <taxon>Pseudo-nitzschia</taxon>
    </lineage>
</organism>
<name>A0A7S4ELN8_9STRA</name>
<dbReference type="Gene3D" id="3.20.20.190">
    <property type="entry name" value="Phosphatidylinositol (PI) phosphodiesterase"/>
    <property type="match status" value="1"/>
</dbReference>
<dbReference type="GO" id="GO:0008081">
    <property type="term" value="F:phosphoric diester hydrolase activity"/>
    <property type="evidence" value="ECO:0007669"/>
    <property type="project" value="InterPro"/>
</dbReference>
<dbReference type="AlphaFoldDB" id="A0A7S4ELN8"/>
<dbReference type="InterPro" id="IPR017946">
    <property type="entry name" value="PLC-like_Pdiesterase_TIM-brl"/>
</dbReference>
<evidence type="ECO:0008006" key="2">
    <source>
        <dbReference type="Google" id="ProtNLM"/>
    </source>
</evidence>
<dbReference type="InterPro" id="IPR051057">
    <property type="entry name" value="PI-PLC_domain"/>
</dbReference>
<sequence>MDFTSRYCRRRIEGSMTCPSASIAVNCCQLGCCIPTIPAIDFPISLHPDWMSNLVQSVPEIAMGDIVIPGTHDSASYSIPSYKLFSAVARTQNVSVLEQLHRGTRYLDLHIAASGNDVYCFRGCKRGCKLSRILEDIHLFCQDFPGEFLIIKVVAEYGRAFDPKLKKKALDIIQSYLGEKMFDGPTVDKLLRMPLKDLTIKGTQACVILHPRIYEDFTVGGVEYNDAYVSKEYKCFSAQSWLEDKLYDTNDSKKLLEQNLDEVKTHGKQGKLVNNQFVLHADVNNAGDIIKLLLGWASLQPVYLANNLYKPQKRHGAPVLHEFFAQNPNDNWNLVSVDFVDLTPAMVSLLVGINFSAFDIMLATVQYGNPNFYRPSMSVTSKVQSHVMRGKCLFLNVGKDFGSNFGTLTLAYRVLGKFYSIVIHFDGSSVIVLNEYNHMQAGSKEIVIEDGAEEGSINPGGGGTIMTWSKEEDNGGEIEFDFDSPF</sequence>
<dbReference type="PROSITE" id="PS50007">
    <property type="entry name" value="PIPLC_X_DOMAIN"/>
    <property type="match status" value="1"/>
</dbReference>
<dbReference type="PANTHER" id="PTHR13593:SF113">
    <property type="entry name" value="SI:DKEY-266F7.9"/>
    <property type="match status" value="1"/>
</dbReference>
<accession>A0A7S4ELN8</accession>
<proteinExistence type="predicted"/>
<gene>
    <name evidence="1" type="ORF">PAUS00366_LOCUS14554</name>
</gene>
<reference evidence="1" key="1">
    <citation type="submission" date="2021-01" db="EMBL/GenBank/DDBJ databases">
        <authorList>
            <person name="Corre E."/>
            <person name="Pelletier E."/>
            <person name="Niang G."/>
            <person name="Scheremetjew M."/>
            <person name="Finn R."/>
            <person name="Kale V."/>
            <person name="Holt S."/>
            <person name="Cochrane G."/>
            <person name="Meng A."/>
            <person name="Brown T."/>
            <person name="Cohen L."/>
        </authorList>
    </citation>
    <scope>NUCLEOTIDE SEQUENCE</scope>
    <source>
        <strain evidence="1">10249 10 AB</strain>
    </source>
</reference>
<dbReference type="GO" id="GO:0006629">
    <property type="term" value="P:lipid metabolic process"/>
    <property type="evidence" value="ECO:0007669"/>
    <property type="project" value="InterPro"/>
</dbReference>
<evidence type="ECO:0000313" key="1">
    <source>
        <dbReference type="EMBL" id="CAE0721799.1"/>
    </source>
</evidence>
<dbReference type="EMBL" id="HBIX01020695">
    <property type="protein sequence ID" value="CAE0721799.1"/>
    <property type="molecule type" value="Transcribed_RNA"/>
</dbReference>
<dbReference type="PANTHER" id="PTHR13593">
    <property type="match status" value="1"/>
</dbReference>
<dbReference type="SUPFAM" id="SSF51695">
    <property type="entry name" value="PLC-like phosphodiesterases"/>
    <property type="match status" value="1"/>
</dbReference>
<protein>
    <recommendedName>
        <fullName evidence="2">Phosphatidylinositol-specific phospholipase C X domain-containing protein</fullName>
    </recommendedName>
</protein>